<dbReference type="AlphaFoldDB" id="A0A2M7B9G8"/>
<evidence type="ECO:0000313" key="4">
    <source>
        <dbReference type="Proteomes" id="UP000228561"/>
    </source>
</evidence>
<keyword evidence="1" id="KW-1133">Transmembrane helix</keyword>
<evidence type="ECO:0000259" key="2">
    <source>
        <dbReference type="Pfam" id="PF09851"/>
    </source>
</evidence>
<proteinExistence type="predicted"/>
<dbReference type="Pfam" id="PF09851">
    <property type="entry name" value="SHOCT"/>
    <property type="match status" value="1"/>
</dbReference>
<feature type="domain" description="SHOCT" evidence="2">
    <location>
        <begin position="75"/>
        <end position="102"/>
    </location>
</feature>
<reference evidence="4" key="1">
    <citation type="submission" date="2017-09" db="EMBL/GenBank/DDBJ databases">
        <title>Depth-based differentiation of microbial function through sediment-hosted aquifers and enrichment of novel symbionts in the deep terrestrial subsurface.</title>
        <authorList>
            <person name="Probst A.J."/>
            <person name="Ladd B."/>
            <person name="Jarett J.K."/>
            <person name="Geller-Mcgrath D.E."/>
            <person name="Sieber C.M.K."/>
            <person name="Emerson J.B."/>
            <person name="Anantharaman K."/>
            <person name="Thomas B.C."/>
            <person name="Malmstrom R."/>
            <person name="Stieglmeier M."/>
            <person name="Klingl A."/>
            <person name="Woyke T."/>
            <person name="Ryan C.M."/>
            <person name="Banfield J.F."/>
        </authorList>
    </citation>
    <scope>NUCLEOTIDE SEQUENCE [LARGE SCALE GENOMIC DNA]</scope>
</reference>
<dbReference type="Proteomes" id="UP000228561">
    <property type="component" value="Unassembled WGS sequence"/>
</dbReference>
<dbReference type="InterPro" id="IPR018649">
    <property type="entry name" value="SHOCT"/>
</dbReference>
<comment type="caution">
    <text evidence="3">The sequence shown here is derived from an EMBL/GenBank/DDBJ whole genome shotgun (WGS) entry which is preliminary data.</text>
</comment>
<protein>
    <recommendedName>
        <fullName evidence="2">SHOCT domain-containing protein</fullName>
    </recommendedName>
</protein>
<name>A0A2M7B9G8_9BACT</name>
<dbReference type="EMBL" id="PEVG01000010">
    <property type="protein sequence ID" value="PIU99699.1"/>
    <property type="molecule type" value="Genomic_DNA"/>
</dbReference>
<keyword evidence="1" id="KW-0472">Membrane</keyword>
<keyword evidence="1" id="KW-0812">Transmembrane</keyword>
<evidence type="ECO:0000313" key="3">
    <source>
        <dbReference type="EMBL" id="PIU99699.1"/>
    </source>
</evidence>
<sequence length="103" mass="11807">MSLINFFIPLTNDYFCAEGDATCSQITYGSGWGYIGGSMVMIVFWLLAIAGIIFLACYLVRRQENDDHHHHHEKTALDILQERYAKGEISKEEYESKKKDILS</sequence>
<feature type="transmembrane region" description="Helical" evidence="1">
    <location>
        <begin position="34"/>
        <end position="60"/>
    </location>
</feature>
<accession>A0A2M7B9G8</accession>
<evidence type="ECO:0000256" key="1">
    <source>
        <dbReference type="SAM" id="Phobius"/>
    </source>
</evidence>
<gene>
    <name evidence="3" type="ORF">COS58_00885</name>
</gene>
<organism evidence="3 4">
    <name type="scientific">Candidatus Tagabacteria bacterium CG03_land_8_20_14_0_80_41_22</name>
    <dbReference type="NCBI Taxonomy" id="1975020"/>
    <lineage>
        <taxon>Bacteria</taxon>
        <taxon>Candidatus Tagaibacteriota</taxon>
    </lineage>
</organism>